<feature type="transmembrane region" description="Helical" evidence="9">
    <location>
        <begin position="98"/>
        <end position="119"/>
    </location>
</feature>
<dbReference type="GeneID" id="1445474"/>
<dbReference type="STRING" id="272557.APE_2522.1"/>
<evidence type="ECO:0000313" key="11">
    <source>
        <dbReference type="Proteomes" id="UP000002518"/>
    </source>
</evidence>
<keyword evidence="11" id="KW-1185">Reference proteome</keyword>
<gene>
    <name evidence="10" type="primary">livH</name>
    <name evidence="10" type="ordered locus">APE_2522.1</name>
</gene>
<keyword evidence="5" id="KW-0029">Amino-acid transport</keyword>
<evidence type="ECO:0000256" key="8">
    <source>
        <dbReference type="ARBA" id="ARBA00037998"/>
    </source>
</evidence>
<evidence type="ECO:0000256" key="7">
    <source>
        <dbReference type="ARBA" id="ARBA00023136"/>
    </source>
</evidence>
<proteinExistence type="inferred from homology"/>
<accession>Q9Y8W2</accession>
<dbReference type="Proteomes" id="UP000002518">
    <property type="component" value="Chromosome"/>
</dbReference>
<evidence type="ECO:0000256" key="2">
    <source>
        <dbReference type="ARBA" id="ARBA00022448"/>
    </source>
</evidence>
<keyword evidence="7 9" id="KW-0472">Membrane</keyword>
<dbReference type="Pfam" id="PF02653">
    <property type="entry name" value="BPD_transp_2"/>
    <property type="match status" value="1"/>
</dbReference>
<dbReference type="GO" id="GO:0006865">
    <property type="term" value="P:amino acid transport"/>
    <property type="evidence" value="ECO:0007669"/>
    <property type="project" value="UniProtKB-KW"/>
</dbReference>
<feature type="transmembrane region" description="Helical" evidence="9">
    <location>
        <begin position="44"/>
        <end position="61"/>
    </location>
</feature>
<keyword evidence="2" id="KW-0813">Transport</keyword>
<dbReference type="KEGG" id="ape:APE_2522.1"/>
<keyword evidence="4 9" id="KW-0812">Transmembrane</keyword>
<dbReference type="GO" id="GO:0005886">
    <property type="term" value="C:plasma membrane"/>
    <property type="evidence" value="ECO:0007669"/>
    <property type="project" value="UniProtKB-SubCell"/>
</dbReference>
<evidence type="ECO:0000313" key="10">
    <source>
        <dbReference type="EMBL" id="BAA81538.2"/>
    </source>
</evidence>
<evidence type="ECO:0000256" key="3">
    <source>
        <dbReference type="ARBA" id="ARBA00022475"/>
    </source>
</evidence>
<evidence type="ECO:0000256" key="9">
    <source>
        <dbReference type="SAM" id="Phobius"/>
    </source>
</evidence>
<feature type="transmembrane region" description="Helical" evidence="9">
    <location>
        <begin position="222"/>
        <end position="251"/>
    </location>
</feature>
<keyword evidence="6 9" id="KW-1133">Transmembrane helix</keyword>
<feature type="transmembrane region" description="Helical" evidence="9">
    <location>
        <begin position="139"/>
        <end position="161"/>
    </location>
</feature>
<dbReference type="eggNOG" id="arCOG01270">
    <property type="taxonomic scope" value="Archaea"/>
</dbReference>
<dbReference type="PANTHER" id="PTHR11795">
    <property type="entry name" value="BRANCHED-CHAIN AMINO ACID TRANSPORT SYSTEM PERMEASE PROTEIN LIVH"/>
    <property type="match status" value="1"/>
</dbReference>
<dbReference type="PANTHER" id="PTHR11795:SF445">
    <property type="entry name" value="AMINO ACID ABC TRANSPORTER PERMEASE PROTEIN"/>
    <property type="match status" value="1"/>
</dbReference>
<protein>
    <submittedName>
        <fullName evidence="10">Branched-chain amino acid ABC transporter, permease protein</fullName>
    </submittedName>
</protein>
<dbReference type="CDD" id="cd06582">
    <property type="entry name" value="TM_PBP1_LivH_like"/>
    <property type="match status" value="1"/>
</dbReference>
<dbReference type="InterPro" id="IPR052157">
    <property type="entry name" value="BCAA_transport_permease"/>
</dbReference>
<evidence type="ECO:0000256" key="4">
    <source>
        <dbReference type="ARBA" id="ARBA00022692"/>
    </source>
</evidence>
<evidence type="ECO:0000256" key="5">
    <source>
        <dbReference type="ARBA" id="ARBA00022970"/>
    </source>
</evidence>
<dbReference type="PATRIC" id="fig|272557.25.peg.1676"/>
<comment type="similarity">
    <text evidence="8">Belongs to the binding-protein-dependent transport system permease family. LivHM subfamily.</text>
</comment>
<comment type="subcellular location">
    <subcellularLocation>
        <location evidence="1">Cell membrane</location>
        <topology evidence="1">Multi-pass membrane protein</topology>
    </subcellularLocation>
</comment>
<feature type="transmembrane region" description="Helical" evidence="9">
    <location>
        <begin position="193"/>
        <end position="216"/>
    </location>
</feature>
<dbReference type="AlphaFoldDB" id="Q9Y8W2"/>
<evidence type="ECO:0000256" key="1">
    <source>
        <dbReference type="ARBA" id="ARBA00004651"/>
    </source>
</evidence>
<dbReference type="RefSeq" id="WP_010867062.1">
    <property type="nucleotide sequence ID" value="NC_000854.2"/>
</dbReference>
<sequence>MEAEAVTSAIVDGLLIGGAYALVAMGLAMIWGVMEIINFAHGDFMMLGALAAYYAFTLMGLDPLAGGVLAFVMVFALGVGVQRGVINRILDAPLLTQIAATFAVLLIIRYGVQAVLGPYTRRLVTWYQDYYVGLGFTTVPLSKLLIFLVSLVILALLYILLNRTDMGIAIRATSQNRMVAQLMGINVSRVYDVTFGIGVGVAAVGGALVALFYPIFPEMGGFFALIAFIAVVLGGFGNVYGAYVGGLIIGVTESVSALFIEPALKDVVAFLLFILIIMIKPTGLFGRGE</sequence>
<keyword evidence="3" id="KW-1003">Cell membrane</keyword>
<dbReference type="InterPro" id="IPR001851">
    <property type="entry name" value="ABC_transp_permease"/>
</dbReference>
<feature type="transmembrane region" description="Helical" evidence="9">
    <location>
        <begin position="263"/>
        <end position="279"/>
    </location>
</feature>
<name>Q9Y8W2_AERPE</name>
<reference evidence="10 11" key="1">
    <citation type="journal article" date="1999" name="DNA Res.">
        <title>Complete genome sequence of an aerobic hyper-thermophilic crenarchaeon, Aeropyrum pernix K1.</title>
        <authorList>
            <person name="Kawarabayasi Y."/>
            <person name="Hino Y."/>
            <person name="Horikawa H."/>
            <person name="Yamazaki S."/>
            <person name="Haikawa Y."/>
            <person name="Jin-no K."/>
            <person name="Takahashi M."/>
            <person name="Sekine M."/>
            <person name="Baba S."/>
            <person name="Ankai A."/>
            <person name="Kosugi H."/>
            <person name="Hosoyama A."/>
            <person name="Fukui S."/>
            <person name="Nagai Y."/>
            <person name="Nishijima K."/>
            <person name="Nakazawa H."/>
            <person name="Takamiya M."/>
            <person name="Masuda S."/>
            <person name="Funahashi T."/>
            <person name="Tanaka T."/>
            <person name="Kudoh Y."/>
            <person name="Yamazaki J."/>
            <person name="Kushida N."/>
            <person name="Oguchi A."/>
            <person name="Aoki K."/>
            <person name="Kubota K."/>
            <person name="Nakamura Y."/>
            <person name="Nomura N."/>
            <person name="Sako Y."/>
            <person name="Kikuchi H."/>
        </authorList>
    </citation>
    <scope>NUCLEOTIDE SEQUENCE [LARGE SCALE GENOMIC DNA]</scope>
    <source>
        <strain evidence="11">ATCC 700893 / DSM 11879 / JCM 9820 / NBRC 100138 / K1</strain>
    </source>
</reference>
<dbReference type="EMBL" id="BA000002">
    <property type="protein sequence ID" value="BAA81538.2"/>
    <property type="molecule type" value="Genomic_DNA"/>
</dbReference>
<feature type="transmembrane region" description="Helical" evidence="9">
    <location>
        <begin position="6"/>
        <end position="32"/>
    </location>
</feature>
<dbReference type="GO" id="GO:0022857">
    <property type="term" value="F:transmembrane transporter activity"/>
    <property type="evidence" value="ECO:0007669"/>
    <property type="project" value="InterPro"/>
</dbReference>
<dbReference type="PIR" id="B72485">
    <property type="entry name" value="B72485"/>
</dbReference>
<organism evidence="10 11">
    <name type="scientific">Aeropyrum pernix (strain ATCC 700893 / DSM 11879 / JCM 9820 / NBRC 100138 / K1)</name>
    <dbReference type="NCBI Taxonomy" id="272557"/>
    <lineage>
        <taxon>Archaea</taxon>
        <taxon>Thermoproteota</taxon>
        <taxon>Thermoprotei</taxon>
        <taxon>Desulfurococcales</taxon>
        <taxon>Desulfurococcaceae</taxon>
        <taxon>Aeropyrum</taxon>
    </lineage>
</organism>
<evidence type="ECO:0000256" key="6">
    <source>
        <dbReference type="ARBA" id="ARBA00022989"/>
    </source>
</evidence>
<dbReference type="EnsemblBacteria" id="BAA81538">
    <property type="protein sequence ID" value="BAA81538"/>
    <property type="gene ID" value="APE_2522.1"/>
</dbReference>